<organism evidence="4">
    <name type="scientific">Laccaria bicolor (strain S238N-H82 / ATCC MYA-4686)</name>
    <name type="common">Bicoloured deceiver</name>
    <name type="synonym">Laccaria laccata var. bicolor</name>
    <dbReference type="NCBI Taxonomy" id="486041"/>
    <lineage>
        <taxon>Eukaryota</taxon>
        <taxon>Fungi</taxon>
        <taxon>Dikarya</taxon>
        <taxon>Basidiomycota</taxon>
        <taxon>Agaricomycotina</taxon>
        <taxon>Agaricomycetes</taxon>
        <taxon>Agaricomycetidae</taxon>
        <taxon>Agaricales</taxon>
        <taxon>Agaricineae</taxon>
        <taxon>Hydnangiaceae</taxon>
        <taxon>Laccaria</taxon>
    </lineage>
</organism>
<dbReference type="HOGENOM" id="CLU_2979490_0_0_1"/>
<dbReference type="KEGG" id="lbc:LACBIDRAFT_296688"/>
<evidence type="ECO:0000256" key="1">
    <source>
        <dbReference type="SAM" id="MobiDB-lite"/>
    </source>
</evidence>
<name>B0D833_LACBS</name>
<keyword evidence="4" id="KW-1185">Reference proteome</keyword>
<evidence type="ECO:0000313" key="2">
    <source>
        <dbReference type="EMBL" id="EDR01327.1"/>
    </source>
</evidence>
<dbReference type="GeneID" id="6083646"/>
<dbReference type="KEGG" id="lbc:LACBIDRAFT_312163"/>
<evidence type="ECO:0000313" key="3">
    <source>
        <dbReference type="EMBL" id="EDR09241.1"/>
    </source>
</evidence>
<dbReference type="RefSeq" id="XP_001880554.1">
    <property type="nucleotide sequence ID" value="XM_001880519.1"/>
</dbReference>
<proteinExistence type="predicted"/>
<feature type="region of interest" description="Disordered" evidence="1">
    <location>
        <begin position="38"/>
        <end position="58"/>
    </location>
</feature>
<feature type="compositionally biased region" description="Polar residues" evidence="1">
    <location>
        <begin position="40"/>
        <end position="51"/>
    </location>
</feature>
<reference evidence="3 4" key="1">
    <citation type="journal article" date="2008" name="Nature">
        <title>The genome of Laccaria bicolor provides insights into mycorrhizal symbiosis.</title>
        <authorList>
            <person name="Martin F."/>
            <person name="Aerts A."/>
            <person name="Ahren D."/>
            <person name="Brun A."/>
            <person name="Danchin E.G.J."/>
            <person name="Duchaussoy F."/>
            <person name="Gibon J."/>
            <person name="Kohler A."/>
            <person name="Lindquist E."/>
            <person name="Pereda V."/>
            <person name="Salamov A."/>
            <person name="Shapiro H.J."/>
            <person name="Wuyts J."/>
            <person name="Blaudez D."/>
            <person name="Buee M."/>
            <person name="Brokstein P."/>
            <person name="Canbaeck B."/>
            <person name="Cohen D."/>
            <person name="Courty P.E."/>
            <person name="Coutinho P.M."/>
            <person name="Delaruelle C."/>
            <person name="Detter J.C."/>
            <person name="Deveau A."/>
            <person name="DiFazio S."/>
            <person name="Duplessis S."/>
            <person name="Fraissinet-Tachet L."/>
            <person name="Lucic E."/>
            <person name="Frey-Klett P."/>
            <person name="Fourrey C."/>
            <person name="Feussner I."/>
            <person name="Gay G."/>
            <person name="Grimwood J."/>
            <person name="Hoegger P.J."/>
            <person name="Jain P."/>
            <person name="Kilaru S."/>
            <person name="Labbe J."/>
            <person name="Lin Y.C."/>
            <person name="Legue V."/>
            <person name="Le Tacon F."/>
            <person name="Marmeisse R."/>
            <person name="Melayah D."/>
            <person name="Montanini B."/>
            <person name="Muratet M."/>
            <person name="Nehls U."/>
            <person name="Niculita-Hirzel H."/>
            <person name="Oudot-Le Secq M.P."/>
            <person name="Peter M."/>
            <person name="Quesneville H."/>
            <person name="Rajashekar B."/>
            <person name="Reich M."/>
            <person name="Rouhier N."/>
            <person name="Schmutz J."/>
            <person name="Yin T."/>
            <person name="Chalot M."/>
            <person name="Henrissat B."/>
            <person name="Kuees U."/>
            <person name="Lucas S."/>
            <person name="Van de Peer Y."/>
            <person name="Podila G.K."/>
            <person name="Polle A."/>
            <person name="Pukkila P.J."/>
            <person name="Richardson P.M."/>
            <person name="Rouze P."/>
            <person name="Sanders I.R."/>
            <person name="Stajich J.E."/>
            <person name="Tunlid A."/>
            <person name="Tuskan G."/>
            <person name="Grigoriev I.V."/>
        </authorList>
    </citation>
    <scope>NUCLEOTIDE SEQUENCE [LARGE SCALE GENOMIC DNA]</scope>
    <source>
        <strain evidence="4">S238N-H82 / ATCC MYA-4686</strain>
    </source>
</reference>
<dbReference type="AlphaFoldDB" id="B0D833"/>
<accession>B0D833</accession>
<dbReference type="InParanoid" id="B0D833"/>
<protein>
    <submittedName>
        <fullName evidence="3">Predicted protein</fullName>
    </submittedName>
</protein>
<dbReference type="GeneID" id="6075969"/>
<dbReference type="Proteomes" id="UP000001194">
    <property type="component" value="Unassembled WGS sequence"/>
</dbReference>
<dbReference type="EMBL" id="DS547140">
    <property type="protein sequence ID" value="EDR01327.1"/>
    <property type="molecule type" value="Genomic_DNA"/>
</dbReference>
<dbReference type="RefSeq" id="XP_001888034.1">
    <property type="nucleotide sequence ID" value="XM_001887999.1"/>
</dbReference>
<evidence type="ECO:0000313" key="4">
    <source>
        <dbReference type="Proteomes" id="UP000001194"/>
    </source>
</evidence>
<dbReference type="EMBL" id="DS547100">
    <property type="protein sequence ID" value="EDR09241.1"/>
    <property type="molecule type" value="Genomic_DNA"/>
</dbReference>
<sequence length="58" mass="6477">MVPGLYTLRNHGLLQVEGKYGCILRGVGGRMDCKKPENLNDANRTCTSSRPEPQIDHH</sequence>
<gene>
    <name evidence="3" type="ORF">LACBIDRAFT_296688</name>
    <name evidence="2" type="ORF">LACBIDRAFT_312163</name>
</gene>